<organism evidence="20 21">
    <name type="scientific">Coprinellus micaceus</name>
    <name type="common">Glistening ink-cap mushroom</name>
    <name type="synonym">Coprinus micaceus</name>
    <dbReference type="NCBI Taxonomy" id="71717"/>
    <lineage>
        <taxon>Eukaryota</taxon>
        <taxon>Fungi</taxon>
        <taxon>Dikarya</taxon>
        <taxon>Basidiomycota</taxon>
        <taxon>Agaricomycotina</taxon>
        <taxon>Agaricomycetes</taxon>
        <taxon>Agaricomycetidae</taxon>
        <taxon>Agaricales</taxon>
        <taxon>Agaricineae</taxon>
        <taxon>Psathyrellaceae</taxon>
        <taxon>Coprinellus</taxon>
    </lineage>
</organism>
<comment type="subunit">
    <text evidence="4">Monomer.</text>
</comment>
<dbReference type="SUPFAM" id="SSF54373">
    <property type="entry name" value="FAD-linked reductases, C-terminal domain"/>
    <property type="match status" value="1"/>
</dbReference>
<dbReference type="OrthoDB" id="269227at2759"/>
<dbReference type="PROSITE" id="PS00623">
    <property type="entry name" value="GMC_OXRED_1"/>
    <property type="match status" value="1"/>
</dbReference>
<comment type="catalytic activity">
    <reaction evidence="13">
        <text>a pyranoside + acceptor = a pyranosid-3-ulose + reduced acceptor.</text>
        <dbReference type="EC" id="1.1.99.29"/>
    </reaction>
</comment>
<keyword evidence="8 16" id="KW-0274">FAD</keyword>
<evidence type="ECO:0000313" key="21">
    <source>
        <dbReference type="Proteomes" id="UP000298030"/>
    </source>
</evidence>
<evidence type="ECO:0000256" key="7">
    <source>
        <dbReference type="ARBA" id="ARBA00022630"/>
    </source>
</evidence>
<keyword evidence="6" id="KW-0964">Secreted</keyword>
<keyword evidence="21" id="KW-1185">Reference proteome</keyword>
<dbReference type="InterPro" id="IPR000172">
    <property type="entry name" value="GMC_OxRdtase_N"/>
</dbReference>
<feature type="domain" description="Glucose-methanol-choline oxidoreductase N-terminal" evidence="19">
    <location>
        <begin position="105"/>
        <end position="128"/>
    </location>
</feature>
<dbReference type="GO" id="GO:0050660">
    <property type="term" value="F:flavin adenine dinucleotide binding"/>
    <property type="evidence" value="ECO:0007669"/>
    <property type="project" value="InterPro"/>
</dbReference>
<dbReference type="STRING" id="71717.A0A4Y7SWL3"/>
<evidence type="ECO:0000256" key="6">
    <source>
        <dbReference type="ARBA" id="ARBA00022525"/>
    </source>
</evidence>
<feature type="active site" description="Proton acceptor" evidence="15">
    <location>
        <position position="552"/>
    </location>
</feature>
<comment type="subcellular location">
    <subcellularLocation>
        <location evidence="2">Secreted</location>
    </subcellularLocation>
</comment>
<feature type="active site" description="Proton donor" evidence="15">
    <location>
        <position position="506"/>
    </location>
</feature>
<evidence type="ECO:0000256" key="8">
    <source>
        <dbReference type="ARBA" id="ARBA00022827"/>
    </source>
</evidence>
<proteinExistence type="inferred from homology"/>
<evidence type="ECO:0000256" key="15">
    <source>
        <dbReference type="PIRSR" id="PIRSR000137-1"/>
    </source>
</evidence>
<dbReference type="Gene3D" id="3.30.560.10">
    <property type="entry name" value="Glucose Oxidase, domain 3"/>
    <property type="match status" value="1"/>
</dbReference>
<keyword evidence="7 16" id="KW-0285">Flavoprotein</keyword>
<dbReference type="GO" id="GO:0033718">
    <property type="term" value="F:pyranose dehydrogenase (acceptor) activity"/>
    <property type="evidence" value="ECO:0007669"/>
    <property type="project" value="UniProtKB-EC"/>
</dbReference>
<dbReference type="SUPFAM" id="SSF51905">
    <property type="entry name" value="FAD/NAD(P)-binding domain"/>
    <property type="match status" value="1"/>
</dbReference>
<dbReference type="PIRSF" id="PIRSF000137">
    <property type="entry name" value="Alcohol_oxidase"/>
    <property type="match status" value="1"/>
</dbReference>
<name>A0A4Y7SWL3_COPMI</name>
<dbReference type="Proteomes" id="UP000298030">
    <property type="component" value="Unassembled WGS sequence"/>
</dbReference>
<comment type="catalytic activity">
    <reaction evidence="11">
        <text>pyranose + acceptor = pyranos-2,3-diulose + reduced acceptor.</text>
        <dbReference type="EC" id="1.1.99.29"/>
    </reaction>
</comment>
<dbReference type="EC" id="1.1.99.29" evidence="5"/>
<evidence type="ECO:0000259" key="19">
    <source>
        <dbReference type="PROSITE" id="PS00623"/>
    </source>
</evidence>
<comment type="catalytic activity">
    <reaction evidence="10">
        <text>pyranose + acceptor = pyranos-2-ulose + reduced acceptor.</text>
        <dbReference type="EC" id="1.1.99.29"/>
    </reaction>
</comment>
<protein>
    <recommendedName>
        <fullName evidence="5">pyranose dehydrogenase (acceptor)</fullName>
        <ecNumber evidence="5">1.1.99.29</ecNumber>
    </recommendedName>
</protein>
<dbReference type="InterPro" id="IPR012132">
    <property type="entry name" value="GMC_OxRdtase"/>
</dbReference>
<evidence type="ECO:0000256" key="10">
    <source>
        <dbReference type="ARBA" id="ARBA00033986"/>
    </source>
</evidence>
<gene>
    <name evidence="20" type="ORF">FA13DRAFT_1795870</name>
</gene>
<dbReference type="InterPro" id="IPR007867">
    <property type="entry name" value="GMC_OxRtase_C"/>
</dbReference>
<evidence type="ECO:0000256" key="16">
    <source>
        <dbReference type="RuleBase" id="RU003968"/>
    </source>
</evidence>
<evidence type="ECO:0000256" key="13">
    <source>
        <dbReference type="ARBA" id="ARBA00034050"/>
    </source>
</evidence>
<dbReference type="GO" id="GO:0005576">
    <property type="term" value="C:extracellular region"/>
    <property type="evidence" value="ECO:0007669"/>
    <property type="project" value="UniProtKB-SubCell"/>
</dbReference>
<evidence type="ECO:0000256" key="9">
    <source>
        <dbReference type="ARBA" id="ARBA00024699"/>
    </source>
</evidence>
<evidence type="ECO:0000256" key="4">
    <source>
        <dbReference type="ARBA" id="ARBA00011245"/>
    </source>
</evidence>
<dbReference type="Gene3D" id="3.50.50.60">
    <property type="entry name" value="FAD/NAD(P)-binding domain"/>
    <property type="match status" value="1"/>
</dbReference>
<dbReference type="Pfam" id="PF00732">
    <property type="entry name" value="GMC_oxred_N"/>
    <property type="match status" value="1"/>
</dbReference>
<evidence type="ECO:0000256" key="18">
    <source>
        <dbReference type="SAM" id="SignalP"/>
    </source>
</evidence>
<feature type="signal peptide" evidence="18">
    <location>
        <begin position="1"/>
        <end position="21"/>
    </location>
</feature>
<dbReference type="PANTHER" id="PTHR11552">
    <property type="entry name" value="GLUCOSE-METHANOL-CHOLINE GMC OXIDOREDUCTASE"/>
    <property type="match status" value="1"/>
</dbReference>
<evidence type="ECO:0000256" key="17">
    <source>
        <dbReference type="SAM" id="MobiDB-lite"/>
    </source>
</evidence>
<evidence type="ECO:0000256" key="3">
    <source>
        <dbReference type="ARBA" id="ARBA00010790"/>
    </source>
</evidence>
<comment type="caution">
    <text evidence="20">The sequence shown here is derived from an EMBL/GenBank/DDBJ whole genome shotgun (WGS) entry which is preliminary data.</text>
</comment>
<comment type="similarity">
    <text evidence="3 16">Belongs to the GMC oxidoreductase family.</text>
</comment>
<evidence type="ECO:0000256" key="1">
    <source>
        <dbReference type="ARBA" id="ARBA00001974"/>
    </source>
</evidence>
<sequence length="572" mass="61675">MVRIALLAAAAASLLPSVVYGRPQASETFDYVIVGGGAAGSIVAARLSENPATTVLLLEAGPKCASRTSRFRTSTPNLFMSKYDYNYTLTAQPNLNNRVLSYFRGRILGGSTSINGMTYTRGPASDWDRLASYLGDSSWAWSNIERYFRGNEAFHPPPGGPFTPARFTPSVHGTSGPIGVSLNQETEWIIPPTLQAAEQESAGSSSRSKDGKRSSAATGYLAPPVRQRRNLVIRVDSPATRVVKNGRRFDTVEYRDASGNTRRATARRDLILSAGVVDTPVLLLRSGLGPAADLRAANISVQVDIPALGKHFIEHIGLPMTWSVNSTLTDDELDRNSTLYAEELAQWRNNGTGRLTQTSLTHIIFGRVGANESIWSDAEVAEGDPAGGEGAPHYEQIVSNKWTTLALPPTTGNYIGMTHFVTTPTSRGSITLNPASPAGMPLINPASLSTNWDKFVLRYAIRSTLAYMNAPVWQSFNITPTFDLPLDSSDEEVDAFIRSNAFGGAHGVSTARLGRANTPFGEDVVGPDFRVKGVQGLRIVDASVIPFMTNGHSMAPVYIVAERASDVIRGRN</sequence>
<dbReference type="Pfam" id="PF05199">
    <property type="entry name" value="GMC_oxred_C"/>
    <property type="match status" value="1"/>
</dbReference>
<evidence type="ECO:0000256" key="2">
    <source>
        <dbReference type="ARBA" id="ARBA00004613"/>
    </source>
</evidence>
<dbReference type="EMBL" id="QPFP01000050">
    <property type="protein sequence ID" value="TEB26253.1"/>
    <property type="molecule type" value="Genomic_DNA"/>
</dbReference>
<dbReference type="InterPro" id="IPR036188">
    <property type="entry name" value="FAD/NAD-bd_sf"/>
</dbReference>
<reference evidence="20 21" key="1">
    <citation type="journal article" date="2019" name="Nat. Ecol. Evol.">
        <title>Megaphylogeny resolves global patterns of mushroom evolution.</title>
        <authorList>
            <person name="Varga T."/>
            <person name="Krizsan K."/>
            <person name="Foldi C."/>
            <person name="Dima B."/>
            <person name="Sanchez-Garcia M."/>
            <person name="Sanchez-Ramirez S."/>
            <person name="Szollosi G.J."/>
            <person name="Szarkandi J.G."/>
            <person name="Papp V."/>
            <person name="Albert L."/>
            <person name="Andreopoulos W."/>
            <person name="Angelini C."/>
            <person name="Antonin V."/>
            <person name="Barry K.W."/>
            <person name="Bougher N.L."/>
            <person name="Buchanan P."/>
            <person name="Buyck B."/>
            <person name="Bense V."/>
            <person name="Catcheside P."/>
            <person name="Chovatia M."/>
            <person name="Cooper J."/>
            <person name="Damon W."/>
            <person name="Desjardin D."/>
            <person name="Finy P."/>
            <person name="Geml J."/>
            <person name="Haridas S."/>
            <person name="Hughes K."/>
            <person name="Justo A."/>
            <person name="Karasinski D."/>
            <person name="Kautmanova I."/>
            <person name="Kiss B."/>
            <person name="Kocsube S."/>
            <person name="Kotiranta H."/>
            <person name="LaButti K.M."/>
            <person name="Lechner B.E."/>
            <person name="Liimatainen K."/>
            <person name="Lipzen A."/>
            <person name="Lukacs Z."/>
            <person name="Mihaltcheva S."/>
            <person name="Morgado L.N."/>
            <person name="Niskanen T."/>
            <person name="Noordeloos M.E."/>
            <person name="Ohm R.A."/>
            <person name="Ortiz-Santana B."/>
            <person name="Ovrebo C."/>
            <person name="Racz N."/>
            <person name="Riley R."/>
            <person name="Savchenko A."/>
            <person name="Shiryaev A."/>
            <person name="Soop K."/>
            <person name="Spirin V."/>
            <person name="Szebenyi C."/>
            <person name="Tomsovsky M."/>
            <person name="Tulloss R.E."/>
            <person name="Uehling J."/>
            <person name="Grigoriev I.V."/>
            <person name="Vagvolgyi C."/>
            <person name="Papp T."/>
            <person name="Martin F.M."/>
            <person name="Miettinen O."/>
            <person name="Hibbett D.S."/>
            <person name="Nagy L.G."/>
        </authorList>
    </citation>
    <scope>NUCLEOTIDE SEQUENCE [LARGE SCALE GENOMIC DNA]</scope>
    <source>
        <strain evidence="20 21">FP101781</strain>
    </source>
</reference>
<dbReference type="PANTHER" id="PTHR11552:SF147">
    <property type="entry name" value="CHOLINE DEHYDROGENASE, MITOCHONDRIAL"/>
    <property type="match status" value="1"/>
</dbReference>
<evidence type="ECO:0000256" key="5">
    <source>
        <dbReference type="ARBA" id="ARBA00013177"/>
    </source>
</evidence>
<comment type="cofactor">
    <cofactor evidence="1">
        <name>FAD</name>
        <dbReference type="ChEBI" id="CHEBI:57692"/>
    </cofactor>
</comment>
<accession>A0A4Y7SWL3</accession>
<feature type="chain" id="PRO_5021280896" description="pyranose dehydrogenase (acceptor)" evidence="18">
    <location>
        <begin position="22"/>
        <end position="572"/>
    </location>
</feature>
<dbReference type="AlphaFoldDB" id="A0A4Y7SWL3"/>
<feature type="region of interest" description="Disordered" evidence="17">
    <location>
        <begin position="196"/>
        <end position="220"/>
    </location>
</feature>
<evidence type="ECO:0000256" key="11">
    <source>
        <dbReference type="ARBA" id="ARBA00034010"/>
    </source>
</evidence>
<comment type="catalytic activity">
    <reaction evidence="12">
        <text>pyranose + acceptor = pyranos-3-ulose + reduced acceptor.</text>
        <dbReference type="EC" id="1.1.99.29"/>
    </reaction>
</comment>
<feature type="compositionally biased region" description="Low complexity" evidence="17">
    <location>
        <begin position="196"/>
        <end position="206"/>
    </location>
</feature>
<evidence type="ECO:0000256" key="12">
    <source>
        <dbReference type="ARBA" id="ARBA00034029"/>
    </source>
</evidence>
<comment type="function">
    <text evidence="9">Catalyzes the single-oxidation or sequential double oxidation reaction of carbohydrates primarily at carbon-2 and/or carbon-3 with the concomitant reduction of the flavin. The enzyme exhibits a broad sugar substrate specificity, oxidizing different aldopyranoses to the corresponding C-1, C-2, C-3 or C-1,2, C-2,3 and C-3,4 (di)dehydro sugars with substrate-specific regioselectivity. Accepts only a narrow range of electron acceptors such as substituted benzoquinones and complexed metal ions and reacts extremely slowly with O(2) as acceptor. May play a role in the natural recycling of plant matter by oxidizing all major monosaccharides in lignocellulose and by reducing quinone compounds or reactive radical species generated during lignin depolymerization.</text>
</comment>
<evidence type="ECO:0000313" key="20">
    <source>
        <dbReference type="EMBL" id="TEB26253.1"/>
    </source>
</evidence>
<comment type="catalytic activity">
    <reaction evidence="14">
        <text>a pyranoside + acceptor = a pyranosid-3,4-diulose + reduced acceptor.</text>
        <dbReference type="EC" id="1.1.99.29"/>
    </reaction>
</comment>
<keyword evidence="18" id="KW-0732">Signal</keyword>
<evidence type="ECO:0000256" key="14">
    <source>
        <dbReference type="ARBA" id="ARBA00034059"/>
    </source>
</evidence>